<organism evidence="2 3">
    <name type="scientific">Ascosphaera apis ARSEF 7405</name>
    <dbReference type="NCBI Taxonomy" id="392613"/>
    <lineage>
        <taxon>Eukaryota</taxon>
        <taxon>Fungi</taxon>
        <taxon>Dikarya</taxon>
        <taxon>Ascomycota</taxon>
        <taxon>Pezizomycotina</taxon>
        <taxon>Eurotiomycetes</taxon>
        <taxon>Eurotiomycetidae</taxon>
        <taxon>Onygenales</taxon>
        <taxon>Ascosphaeraceae</taxon>
        <taxon>Ascosphaera</taxon>
    </lineage>
</organism>
<feature type="region of interest" description="Disordered" evidence="1">
    <location>
        <begin position="162"/>
        <end position="184"/>
    </location>
</feature>
<name>A0A168CU81_9EURO</name>
<accession>A0A168CU81</accession>
<evidence type="ECO:0000313" key="2">
    <source>
        <dbReference type="EMBL" id="KZZ97018.1"/>
    </source>
</evidence>
<dbReference type="AlphaFoldDB" id="A0A168CU81"/>
<evidence type="ECO:0000313" key="3">
    <source>
        <dbReference type="Proteomes" id="UP000242877"/>
    </source>
</evidence>
<dbReference type="EMBL" id="AZGZ01000002">
    <property type="protein sequence ID" value="KZZ97018.1"/>
    <property type="molecule type" value="Genomic_DNA"/>
</dbReference>
<dbReference type="Proteomes" id="UP000242877">
    <property type="component" value="Unassembled WGS sequence"/>
</dbReference>
<sequence length="184" mass="19793">MSTQTGPSVIPPTTILSSEEISQSAAHDFLAAYLDRAATDPSLQPDSTLSGHGPVSAHSGAAPNLIIHNLRRVQAGLAGEVLGQDPVFAKLEAGEFDISSNNFGPDDAKKAEQGVEWQDLQTFEREQEVIDVAGGDEEEAQNGIDIGDPDVMDTEIDAAKLAKEQRKKDKMERRKAEQRARSQG</sequence>
<keyword evidence="3" id="KW-1185">Reference proteome</keyword>
<evidence type="ECO:0000256" key="1">
    <source>
        <dbReference type="SAM" id="MobiDB-lite"/>
    </source>
</evidence>
<feature type="region of interest" description="Disordered" evidence="1">
    <location>
        <begin position="133"/>
        <end position="152"/>
    </location>
</feature>
<reference evidence="2 3" key="1">
    <citation type="journal article" date="2016" name="Genome Biol. Evol.">
        <title>Divergent and convergent evolution of fungal pathogenicity.</title>
        <authorList>
            <person name="Shang Y."/>
            <person name="Xiao G."/>
            <person name="Zheng P."/>
            <person name="Cen K."/>
            <person name="Zhan S."/>
            <person name="Wang C."/>
        </authorList>
    </citation>
    <scope>NUCLEOTIDE SEQUENCE [LARGE SCALE GENOMIC DNA]</scope>
    <source>
        <strain evidence="2 3">ARSEF 7405</strain>
    </source>
</reference>
<dbReference type="OrthoDB" id="5426872at2759"/>
<proteinExistence type="predicted"/>
<protein>
    <submittedName>
        <fullName evidence="2">Uncharacterized protein</fullName>
    </submittedName>
</protein>
<comment type="caution">
    <text evidence="2">The sequence shown here is derived from an EMBL/GenBank/DDBJ whole genome shotgun (WGS) entry which is preliminary data.</text>
</comment>
<gene>
    <name evidence="2" type="ORF">AAP_00661</name>
</gene>
<dbReference type="VEuPathDB" id="FungiDB:AAP_00661"/>